<feature type="domain" description="Putative auto-transporter adhesin head GIN" evidence="2">
    <location>
        <begin position="48"/>
        <end position="206"/>
    </location>
</feature>
<organism evidence="3 4">
    <name type="scientific">Candidatus Gallibacteroides avistercoris</name>
    <dbReference type="NCBI Taxonomy" id="2840833"/>
    <lineage>
        <taxon>Bacteria</taxon>
        <taxon>Pseudomonadati</taxon>
        <taxon>Bacteroidota</taxon>
        <taxon>Bacteroidia</taxon>
        <taxon>Bacteroidales</taxon>
        <taxon>Bacteroidaceae</taxon>
        <taxon>Bacteroidaceae incertae sedis</taxon>
        <taxon>Candidatus Gallibacteroides</taxon>
    </lineage>
</organism>
<accession>A0A9D1SCQ1</accession>
<feature type="signal peptide" evidence="1">
    <location>
        <begin position="1"/>
        <end position="20"/>
    </location>
</feature>
<protein>
    <submittedName>
        <fullName evidence="3">DUF2807 domain-containing protein</fullName>
    </submittedName>
</protein>
<sequence length="218" mass="23511">MNTNLCIKIFLLCCCIGVVAACSSSRVNVAETTEEDSQAVKESRPVGDFREIHMSTVADIWFYQKEGTPSLVMEGDRDEVDLIQTRCENGVLRIYSSRKGMKGKKAVRIELSAPSVEKISITGVGNLYLPDPVSLGRLELSLSGVGGMNIQNLSCDKLTVTLSGVGNMNIAGKCRSASLDMSGVGHIDCRRLEGDVDGHVTGVGSIKTSRRTLQNPEK</sequence>
<dbReference type="Gene3D" id="2.160.20.120">
    <property type="match status" value="1"/>
</dbReference>
<dbReference type="EMBL" id="DVNA01000135">
    <property type="protein sequence ID" value="HIU55341.1"/>
    <property type="molecule type" value="Genomic_DNA"/>
</dbReference>
<gene>
    <name evidence="3" type="ORF">IAB03_05990</name>
</gene>
<dbReference type="Proteomes" id="UP000824112">
    <property type="component" value="Unassembled WGS sequence"/>
</dbReference>
<reference evidence="3" key="2">
    <citation type="journal article" date="2021" name="PeerJ">
        <title>Extensive microbial diversity within the chicken gut microbiome revealed by metagenomics and culture.</title>
        <authorList>
            <person name="Gilroy R."/>
            <person name="Ravi A."/>
            <person name="Getino M."/>
            <person name="Pursley I."/>
            <person name="Horton D.L."/>
            <person name="Alikhan N.F."/>
            <person name="Baker D."/>
            <person name="Gharbi K."/>
            <person name="Hall N."/>
            <person name="Watson M."/>
            <person name="Adriaenssens E.M."/>
            <person name="Foster-Nyarko E."/>
            <person name="Jarju S."/>
            <person name="Secka A."/>
            <person name="Antonio M."/>
            <person name="Oren A."/>
            <person name="Chaudhuri R.R."/>
            <person name="La Ragione R."/>
            <person name="Hildebrand F."/>
            <person name="Pallen M.J."/>
        </authorList>
    </citation>
    <scope>NUCLEOTIDE SEQUENCE</scope>
    <source>
        <strain evidence="3">CHK158-818</strain>
    </source>
</reference>
<evidence type="ECO:0000313" key="4">
    <source>
        <dbReference type="Proteomes" id="UP000824112"/>
    </source>
</evidence>
<feature type="chain" id="PRO_5038723354" evidence="1">
    <location>
        <begin position="21"/>
        <end position="218"/>
    </location>
</feature>
<proteinExistence type="predicted"/>
<dbReference type="AlphaFoldDB" id="A0A9D1SCQ1"/>
<evidence type="ECO:0000313" key="3">
    <source>
        <dbReference type="EMBL" id="HIU55341.1"/>
    </source>
</evidence>
<reference evidence="3" key="1">
    <citation type="submission" date="2020-10" db="EMBL/GenBank/DDBJ databases">
        <authorList>
            <person name="Gilroy R."/>
        </authorList>
    </citation>
    <scope>NUCLEOTIDE SEQUENCE</scope>
    <source>
        <strain evidence="3">CHK158-818</strain>
    </source>
</reference>
<keyword evidence="1" id="KW-0732">Signal</keyword>
<evidence type="ECO:0000256" key="1">
    <source>
        <dbReference type="SAM" id="SignalP"/>
    </source>
</evidence>
<evidence type="ECO:0000259" key="2">
    <source>
        <dbReference type="Pfam" id="PF10988"/>
    </source>
</evidence>
<comment type="caution">
    <text evidence="3">The sequence shown here is derived from an EMBL/GenBank/DDBJ whole genome shotgun (WGS) entry which is preliminary data.</text>
</comment>
<dbReference type="InterPro" id="IPR021255">
    <property type="entry name" value="DUF2807"/>
</dbReference>
<name>A0A9D1SCQ1_9BACT</name>
<dbReference type="Pfam" id="PF10988">
    <property type="entry name" value="DUF2807"/>
    <property type="match status" value="1"/>
</dbReference>